<feature type="domain" description="SWIM-type" evidence="7">
    <location>
        <begin position="411"/>
        <end position="447"/>
    </location>
</feature>
<dbReference type="Pfam" id="PF04937">
    <property type="entry name" value="DUF659"/>
    <property type="match status" value="1"/>
</dbReference>
<dbReference type="SUPFAM" id="SSF53098">
    <property type="entry name" value="Ribonuclease H-like"/>
    <property type="match status" value="1"/>
</dbReference>
<keyword evidence="4" id="KW-0862">Zinc</keyword>
<gene>
    <name evidence="8" type="ORF">ZIOFF_050492</name>
</gene>
<dbReference type="InterPro" id="IPR006564">
    <property type="entry name" value="Znf_PMZ"/>
</dbReference>
<dbReference type="InterPro" id="IPR018289">
    <property type="entry name" value="MULE_transposase_dom"/>
</dbReference>
<dbReference type="SMART" id="SM00575">
    <property type="entry name" value="ZnF_PMZ"/>
    <property type="match status" value="1"/>
</dbReference>
<dbReference type="GO" id="GO:0008270">
    <property type="term" value="F:zinc ion binding"/>
    <property type="evidence" value="ECO:0007669"/>
    <property type="project" value="UniProtKB-KW"/>
</dbReference>
<organism evidence="8 9">
    <name type="scientific">Zingiber officinale</name>
    <name type="common">Ginger</name>
    <name type="synonym">Amomum zingiber</name>
    <dbReference type="NCBI Taxonomy" id="94328"/>
    <lineage>
        <taxon>Eukaryota</taxon>
        <taxon>Viridiplantae</taxon>
        <taxon>Streptophyta</taxon>
        <taxon>Embryophyta</taxon>
        <taxon>Tracheophyta</taxon>
        <taxon>Spermatophyta</taxon>
        <taxon>Magnoliopsida</taxon>
        <taxon>Liliopsida</taxon>
        <taxon>Zingiberales</taxon>
        <taxon>Zingiberaceae</taxon>
        <taxon>Zingiber</taxon>
    </lineage>
</organism>
<evidence type="ECO:0000259" key="7">
    <source>
        <dbReference type="PROSITE" id="PS50966"/>
    </source>
</evidence>
<dbReference type="InterPro" id="IPR012337">
    <property type="entry name" value="RNaseH-like_sf"/>
</dbReference>
<evidence type="ECO:0000256" key="3">
    <source>
        <dbReference type="ARBA" id="ARBA00022771"/>
    </source>
</evidence>
<keyword evidence="2" id="KW-0479">Metal-binding</keyword>
<sequence length="1304" mass="148735">MEQELLIEGDVQVLGDSSSSNTLDTPQVGMYFSSEEEVRAFYKSYAQGLGFGISKLGSKKGDDGQIKYFSFGCSKNGKTVPKVKNSFYPRACSKTDCKAKINITVQNDELCVITSIQLEHNHALSPRKSRHFRCNKVLDSQTKRKLELNDQAGITLSKNFQSFVVEAGGYENLSFDERKCRNYVAEARRLRLGNGDAEALNNYFCRMQSRNSNFFYVIDVDEDSRIRNIFWADARCRVACDSFSDVVTFDTTYLTAPFVGVNHHGESILLGCGLISKENSETFIWLFKSWLACMRGRAPRAIITDQCKAMEIAILEFVEQYDNALKSKIEKEDNSDFASFNSIIPVISGNPIEKQFQSVYTNKIFKLFQNELRGLMFCNTSFVKEEGSTLFFEVMETVYGKDGTTPKEISFWVQYSELQCQMKCLCRLFEFRGIVCRHLMSVLVKRKVTTVPEHYILERWRKDIKRGYQGITNIYDDSCQHAEERRRYNNLQPLLQEVGQLGSKNDERCFVLIGILKEAKKRFMDTNIGDSLDGDHDSNIIHEESRNESKKFHSPLKGSTIDRKQDELSNIEQIDKFSESQRLCRLDKELLVPNDIIQTMERTRSFEKPIDLLQMHADLFKEGESAKMNFEINDYPGYGDESGQEDIDDYSPLWKFVTKVEKGVGGGNVTWSCNICTKVCKGSYSRVKAHLLKQKGAGIAGCTAVTMDQMKRMQQLVDDAELRKKNSKPKEVSLPSSSVSSNMASKSSFSGPGPLQNDDPTLTKKRKGQLGPLEKAFNLNARDELHSEIARLFYTGGLSFNIVRNPHYVRAFSLATQRTIPGYLPPGYNLLRTSLLQKEKAHIEKLLEPTKTAWKQKGVSICSDGWSDVQRRPLINIIAVCESGPMFLKAINCEGQYKDKIFISKLLINVINEVGHQNVVQVVTDNAPVCKAGLLVEAKYPHIFWTPCVVHTLNLALKNICAPTDSLQNKEVFDECKWIAEVANDASMIKNFILNHNMRLSMFNDNSNLKMLSLADTRFASTIIMLKSPIYEMLRKADTDQPYLHLVYEWWDEMIEKMRVAISKGAHSEDSKFYEVVHNILVERWNKSNTPLHCLAHSLNPRYYSHEWLQESPNRLPPHRDIEVSRERKKCIERYYSNSSERRSVNEEFASFSAAIDDFSDNDAMRDRGLMSPTKWWVIHGASTPTLQSLALKLLGQPSSSSCCERNWSTYSFIHSLKRNKIIPQRAEDLVYVHYNLRLLSRRSPHYNEGESKMWDVGADGFDSMDMEGAFILEIANLSLDEPELESVLFTDEGGVGDDTDMDV</sequence>
<dbReference type="EMBL" id="JACMSC010000014">
    <property type="protein sequence ID" value="KAG6489230.1"/>
    <property type="molecule type" value="Genomic_DNA"/>
</dbReference>
<protein>
    <recommendedName>
        <fullName evidence="7">SWIM-type domain-containing protein</fullName>
    </recommendedName>
</protein>
<keyword evidence="3 5" id="KW-0863">Zinc-finger</keyword>
<evidence type="ECO:0000256" key="1">
    <source>
        <dbReference type="ARBA" id="ARBA00005889"/>
    </source>
</evidence>
<dbReference type="Pfam" id="PF05699">
    <property type="entry name" value="Dimer_Tnp_hAT"/>
    <property type="match status" value="1"/>
</dbReference>
<comment type="similarity">
    <text evidence="1">Belongs to the FHY3/FAR1 family.</text>
</comment>
<evidence type="ECO:0000313" key="8">
    <source>
        <dbReference type="EMBL" id="KAG6489230.1"/>
    </source>
</evidence>
<proteinExistence type="inferred from homology"/>
<keyword evidence="9" id="KW-1185">Reference proteome</keyword>
<dbReference type="GO" id="GO:0046983">
    <property type="term" value="F:protein dimerization activity"/>
    <property type="evidence" value="ECO:0007669"/>
    <property type="project" value="InterPro"/>
</dbReference>
<dbReference type="PANTHER" id="PTHR31669">
    <property type="entry name" value="PROTEIN FAR1-RELATED SEQUENCE 10-RELATED"/>
    <property type="match status" value="1"/>
</dbReference>
<comment type="caution">
    <text evidence="8">The sequence shown here is derived from an EMBL/GenBank/DDBJ whole genome shotgun (WGS) entry which is preliminary data.</text>
</comment>
<evidence type="ECO:0000256" key="6">
    <source>
        <dbReference type="SAM" id="MobiDB-lite"/>
    </source>
</evidence>
<dbReference type="InterPro" id="IPR007021">
    <property type="entry name" value="DUF659"/>
</dbReference>
<dbReference type="InterPro" id="IPR004330">
    <property type="entry name" value="FAR1_DNA_bnd_dom"/>
</dbReference>
<dbReference type="InterPro" id="IPR007527">
    <property type="entry name" value="Znf_SWIM"/>
</dbReference>
<dbReference type="Pfam" id="PF03101">
    <property type="entry name" value="FAR1"/>
    <property type="match status" value="1"/>
</dbReference>
<dbReference type="InterPro" id="IPR008906">
    <property type="entry name" value="HATC_C_dom"/>
</dbReference>
<evidence type="ECO:0000313" key="9">
    <source>
        <dbReference type="Proteomes" id="UP000734854"/>
    </source>
</evidence>
<evidence type="ECO:0000256" key="5">
    <source>
        <dbReference type="PROSITE-ProRule" id="PRU00325"/>
    </source>
</evidence>
<dbReference type="PANTHER" id="PTHR31669:SF297">
    <property type="entry name" value="PROTEIN FAR1-RELATED SEQUENCE"/>
    <property type="match status" value="1"/>
</dbReference>
<reference evidence="8 9" key="1">
    <citation type="submission" date="2020-08" db="EMBL/GenBank/DDBJ databases">
        <title>Plant Genome Project.</title>
        <authorList>
            <person name="Zhang R.-G."/>
        </authorList>
    </citation>
    <scope>NUCLEOTIDE SEQUENCE [LARGE SCALE GENOMIC DNA]</scope>
    <source>
        <tissue evidence="8">Rhizome</tissue>
    </source>
</reference>
<feature type="region of interest" description="Disordered" evidence="6">
    <location>
        <begin position="723"/>
        <end position="769"/>
    </location>
</feature>
<feature type="compositionally biased region" description="Low complexity" evidence="6">
    <location>
        <begin position="733"/>
        <end position="750"/>
    </location>
</feature>
<name>A0A8J5FR57_ZINOF</name>
<accession>A0A8J5FR57</accession>
<dbReference type="GO" id="GO:0006355">
    <property type="term" value="P:regulation of DNA-templated transcription"/>
    <property type="evidence" value="ECO:0007669"/>
    <property type="project" value="InterPro"/>
</dbReference>
<dbReference type="InterPro" id="IPR031052">
    <property type="entry name" value="FHY3/FAR1"/>
</dbReference>
<dbReference type="Pfam" id="PF10551">
    <property type="entry name" value="MULE"/>
    <property type="match status" value="1"/>
</dbReference>
<evidence type="ECO:0000256" key="4">
    <source>
        <dbReference type="ARBA" id="ARBA00022833"/>
    </source>
</evidence>
<dbReference type="PROSITE" id="PS50966">
    <property type="entry name" value="ZF_SWIM"/>
    <property type="match status" value="1"/>
</dbReference>
<dbReference type="Proteomes" id="UP000734854">
    <property type="component" value="Unassembled WGS sequence"/>
</dbReference>
<evidence type="ECO:0000256" key="2">
    <source>
        <dbReference type="ARBA" id="ARBA00022723"/>
    </source>
</evidence>